<dbReference type="SUPFAM" id="SSF52540">
    <property type="entry name" value="P-loop containing nucleoside triphosphate hydrolases"/>
    <property type="match status" value="1"/>
</dbReference>
<name>A0A2P6V3J1_9CHLO</name>
<feature type="region of interest" description="Disordered" evidence="1">
    <location>
        <begin position="554"/>
        <end position="580"/>
    </location>
</feature>
<feature type="region of interest" description="Disordered" evidence="1">
    <location>
        <begin position="110"/>
        <end position="131"/>
    </location>
</feature>
<organism evidence="2 3">
    <name type="scientific">Micractinium conductrix</name>
    <dbReference type="NCBI Taxonomy" id="554055"/>
    <lineage>
        <taxon>Eukaryota</taxon>
        <taxon>Viridiplantae</taxon>
        <taxon>Chlorophyta</taxon>
        <taxon>core chlorophytes</taxon>
        <taxon>Trebouxiophyceae</taxon>
        <taxon>Chlorellales</taxon>
        <taxon>Chlorellaceae</taxon>
        <taxon>Chlorella clade</taxon>
        <taxon>Micractinium</taxon>
    </lineage>
</organism>
<dbReference type="InterPro" id="IPR027417">
    <property type="entry name" value="P-loop_NTPase"/>
</dbReference>
<keyword evidence="3" id="KW-1185">Reference proteome</keyword>
<dbReference type="Proteomes" id="UP000239649">
    <property type="component" value="Unassembled WGS sequence"/>
</dbReference>
<feature type="region of interest" description="Disordered" evidence="1">
    <location>
        <begin position="145"/>
        <end position="177"/>
    </location>
</feature>
<feature type="compositionally biased region" description="Low complexity" evidence="1">
    <location>
        <begin position="145"/>
        <end position="172"/>
    </location>
</feature>
<protein>
    <submittedName>
        <fullName evidence="2">Uncharacterized protein</fullName>
    </submittedName>
</protein>
<evidence type="ECO:0000313" key="2">
    <source>
        <dbReference type="EMBL" id="PSC68661.1"/>
    </source>
</evidence>
<gene>
    <name evidence="2" type="ORF">C2E20_7700</name>
</gene>
<sequence length="580" mass="61858">MRKPRRTTPGRSESPNREARGRGGRRRWCTGQNIALLLTATLVSAWVWGDGPQPRPDRSELQLSPATAGARATLYSSDGGDVALLAVDSASAEALLAAARPEAVARAAARNRRAASGGDPAGVQPGEGGVAAEQHAALREQVAGGADANAGGGTNAASEAAQQQLGEQAAQEQAEEEQLWKIEEEPLSEEGQAGGAAKDVAAAGAAASQLGAAPAAATGPCNNSMVVVLTSHKTGTAQTGCIVEMLEQRYVPQGAARHDHHPDSLHAVAQFAAQRLPTSFSGGIGRAGSTYCPSVKFYSSGHHLPRLEDEGCPGTLPCPCKGEQEQCLAVDAGTIDIPPGNTTVVQVIRQPINVILSAYQYHTQEHVPEGEEWLQEMTMGNFSGWMYSGGVPYEALDALGAHDSPQESYYSFLRRLEPDLGVKLQFWFSSWELYGFARQYASLAVQPGITFLPVRFEDLQDAYNTTVRGMLLAFKERLPAIDVDWLLGDTGEPQLQACHISRWNPKHRAEHRWEHVTSNKNPELRKRLRGVLMADSEIAPRLCQLSAMFGYDPDPECGALEGEGDADGGGGGATDDDLLP</sequence>
<feature type="region of interest" description="Disordered" evidence="1">
    <location>
        <begin position="1"/>
        <end position="25"/>
    </location>
</feature>
<dbReference type="AlphaFoldDB" id="A0A2P6V3J1"/>
<reference evidence="2 3" key="1">
    <citation type="journal article" date="2018" name="Plant J.">
        <title>Genome sequences of Chlorella sorokiniana UTEX 1602 and Micractinium conductrix SAG 241.80: implications to maltose excretion by a green alga.</title>
        <authorList>
            <person name="Arriola M.B."/>
            <person name="Velmurugan N."/>
            <person name="Zhang Y."/>
            <person name="Plunkett M.H."/>
            <person name="Hondzo H."/>
            <person name="Barney B.M."/>
        </authorList>
    </citation>
    <scope>NUCLEOTIDE SEQUENCE [LARGE SCALE GENOMIC DNA]</scope>
    <source>
        <strain evidence="2 3">SAG 241.80</strain>
    </source>
</reference>
<proteinExistence type="predicted"/>
<evidence type="ECO:0000313" key="3">
    <source>
        <dbReference type="Proteomes" id="UP000239649"/>
    </source>
</evidence>
<evidence type="ECO:0000256" key="1">
    <source>
        <dbReference type="SAM" id="MobiDB-lite"/>
    </source>
</evidence>
<dbReference type="EMBL" id="LHPF02000034">
    <property type="protein sequence ID" value="PSC68661.1"/>
    <property type="molecule type" value="Genomic_DNA"/>
</dbReference>
<dbReference type="OrthoDB" id="513687at2759"/>
<accession>A0A2P6V3J1</accession>
<comment type="caution">
    <text evidence="2">The sequence shown here is derived from an EMBL/GenBank/DDBJ whole genome shotgun (WGS) entry which is preliminary data.</text>
</comment>